<proteinExistence type="predicted"/>
<dbReference type="EMBL" id="JAINUF010000007">
    <property type="protein sequence ID" value="KAJ8353758.1"/>
    <property type="molecule type" value="Genomic_DNA"/>
</dbReference>
<evidence type="ECO:0000256" key="1">
    <source>
        <dbReference type="SAM" id="MobiDB-lite"/>
    </source>
</evidence>
<name>A0A9Q1F9R3_SYNKA</name>
<reference evidence="2" key="1">
    <citation type="journal article" date="2023" name="Science">
        <title>Genome structures resolve the early diversification of teleost fishes.</title>
        <authorList>
            <person name="Parey E."/>
            <person name="Louis A."/>
            <person name="Montfort J."/>
            <person name="Bouchez O."/>
            <person name="Roques C."/>
            <person name="Iampietro C."/>
            <person name="Lluch J."/>
            <person name="Castinel A."/>
            <person name="Donnadieu C."/>
            <person name="Desvignes T."/>
            <person name="Floi Bucao C."/>
            <person name="Jouanno E."/>
            <person name="Wen M."/>
            <person name="Mejri S."/>
            <person name="Dirks R."/>
            <person name="Jansen H."/>
            <person name="Henkel C."/>
            <person name="Chen W.J."/>
            <person name="Zahm M."/>
            <person name="Cabau C."/>
            <person name="Klopp C."/>
            <person name="Thompson A.W."/>
            <person name="Robinson-Rechavi M."/>
            <person name="Braasch I."/>
            <person name="Lecointre G."/>
            <person name="Bobe J."/>
            <person name="Postlethwait J.H."/>
            <person name="Berthelot C."/>
            <person name="Roest Crollius H."/>
            <person name="Guiguen Y."/>
        </authorList>
    </citation>
    <scope>NUCLEOTIDE SEQUENCE</scope>
    <source>
        <strain evidence="2">WJC10195</strain>
    </source>
</reference>
<dbReference type="Proteomes" id="UP001152622">
    <property type="component" value="Chromosome 7"/>
</dbReference>
<comment type="caution">
    <text evidence="2">The sequence shown here is derived from an EMBL/GenBank/DDBJ whole genome shotgun (WGS) entry which is preliminary data.</text>
</comment>
<organism evidence="2 3">
    <name type="scientific">Synaphobranchus kaupii</name>
    <name type="common">Kaup's arrowtooth eel</name>
    <dbReference type="NCBI Taxonomy" id="118154"/>
    <lineage>
        <taxon>Eukaryota</taxon>
        <taxon>Metazoa</taxon>
        <taxon>Chordata</taxon>
        <taxon>Craniata</taxon>
        <taxon>Vertebrata</taxon>
        <taxon>Euteleostomi</taxon>
        <taxon>Actinopterygii</taxon>
        <taxon>Neopterygii</taxon>
        <taxon>Teleostei</taxon>
        <taxon>Anguilliformes</taxon>
        <taxon>Synaphobranchidae</taxon>
        <taxon>Synaphobranchus</taxon>
    </lineage>
</organism>
<accession>A0A9Q1F9R3</accession>
<dbReference type="AlphaFoldDB" id="A0A9Q1F9R3"/>
<feature type="region of interest" description="Disordered" evidence="1">
    <location>
        <begin position="59"/>
        <end position="114"/>
    </location>
</feature>
<evidence type="ECO:0000313" key="3">
    <source>
        <dbReference type="Proteomes" id="UP001152622"/>
    </source>
</evidence>
<sequence length="114" mass="12462">MGQVCKTQADSVADSRVGWSLRGEYFTDTPLLFQIGEEFFMLEKSGASRISPVPRFPALSKRGDIPAASPGSAGSWRFPPGRGHSLPASTLASTRRDPRMHCSQPPQCAQRRTK</sequence>
<evidence type="ECO:0000313" key="2">
    <source>
        <dbReference type="EMBL" id="KAJ8353758.1"/>
    </source>
</evidence>
<protein>
    <submittedName>
        <fullName evidence="2">Uncharacterized protein</fullName>
    </submittedName>
</protein>
<keyword evidence="3" id="KW-1185">Reference proteome</keyword>
<gene>
    <name evidence="2" type="ORF">SKAU_G00213250</name>
</gene>